<dbReference type="Gene3D" id="1.10.287.630">
    <property type="entry name" value="Helix hairpin bin"/>
    <property type="match status" value="1"/>
</dbReference>
<evidence type="ECO:0000313" key="12">
    <source>
        <dbReference type="EnsemblMetazoa" id="G20307.2:cds"/>
    </source>
</evidence>
<dbReference type="InterPro" id="IPR050866">
    <property type="entry name" value="CNG_cation_channel"/>
</dbReference>
<dbReference type="PANTHER" id="PTHR45638:SF7">
    <property type="entry name" value="CYCLIC NUCLEOTIDE-GATED ION CHANNEL-LIKE, ISOFORM E"/>
    <property type="match status" value="1"/>
</dbReference>
<evidence type="ECO:0000313" key="13">
    <source>
        <dbReference type="Proteomes" id="UP000005408"/>
    </source>
</evidence>
<evidence type="ECO:0000256" key="8">
    <source>
        <dbReference type="ARBA" id="ARBA00023303"/>
    </source>
</evidence>
<dbReference type="SUPFAM" id="SSF51206">
    <property type="entry name" value="cAMP-binding domain-like"/>
    <property type="match status" value="1"/>
</dbReference>
<keyword evidence="6 10" id="KW-0472">Membrane</keyword>
<dbReference type="CDD" id="cd00038">
    <property type="entry name" value="CAP_ED"/>
    <property type="match status" value="1"/>
</dbReference>
<dbReference type="PROSITE" id="PS00889">
    <property type="entry name" value="CNMP_BINDING_2"/>
    <property type="match status" value="1"/>
</dbReference>
<evidence type="ECO:0000256" key="2">
    <source>
        <dbReference type="ARBA" id="ARBA00022448"/>
    </source>
</evidence>
<evidence type="ECO:0000256" key="7">
    <source>
        <dbReference type="ARBA" id="ARBA00023286"/>
    </source>
</evidence>
<dbReference type="GO" id="GO:0044877">
    <property type="term" value="F:protein-containing complex binding"/>
    <property type="evidence" value="ECO:0007669"/>
    <property type="project" value="TreeGrafter"/>
</dbReference>
<accession>A0A8W8JN37</accession>
<dbReference type="GO" id="GO:0016020">
    <property type="term" value="C:membrane"/>
    <property type="evidence" value="ECO:0007669"/>
    <property type="project" value="UniProtKB-SubCell"/>
</dbReference>
<protein>
    <recommendedName>
        <fullName evidence="11">Cyclic nucleotide-binding domain-containing protein</fullName>
    </recommendedName>
</protein>
<dbReference type="InterPro" id="IPR014710">
    <property type="entry name" value="RmlC-like_jellyroll"/>
</dbReference>
<dbReference type="PROSITE" id="PS00888">
    <property type="entry name" value="CNMP_BINDING_1"/>
    <property type="match status" value="1"/>
</dbReference>
<evidence type="ECO:0000256" key="5">
    <source>
        <dbReference type="ARBA" id="ARBA00023065"/>
    </source>
</evidence>
<comment type="subcellular location">
    <subcellularLocation>
        <location evidence="1">Membrane</location>
        <topology evidence="1">Multi-pass membrane protein</topology>
    </subcellularLocation>
</comment>
<dbReference type="AlphaFoldDB" id="A0A8W8JN37"/>
<reference evidence="12" key="1">
    <citation type="submission" date="2022-08" db="UniProtKB">
        <authorList>
            <consortium name="EnsemblMetazoa"/>
        </authorList>
    </citation>
    <scope>IDENTIFICATION</scope>
    <source>
        <strain evidence="12">05x7-T-G4-1.051#20</strain>
    </source>
</reference>
<dbReference type="PANTHER" id="PTHR45638">
    <property type="entry name" value="CYCLIC NUCLEOTIDE-GATED CATION CHANNEL SUBUNIT A"/>
    <property type="match status" value="1"/>
</dbReference>
<feature type="transmembrane region" description="Helical" evidence="10">
    <location>
        <begin position="148"/>
        <end position="169"/>
    </location>
</feature>
<evidence type="ECO:0000256" key="3">
    <source>
        <dbReference type="ARBA" id="ARBA00022692"/>
    </source>
</evidence>
<sequence length="741" mass="84367">MVYDSKKLLMRYAQTKAIILDLVSLTPLDFLQFTVGIHPMLRFPRFLKVYRSFRFLHLLETRTHFPNFFRVANLTHILFLGSHWFAAFYYLISEAEEFEGDWSYPKPVGQFASVTRKYLTSLFWSTLTLTTIGDLPPPESNWEEKLSIRAYVFVIVSYLIGVFIFATIVGQVGNVITNRNASRQEFERLLDGAKLYMRMHNVPHDVQKRVQRWYDYVWTRGRMKGSDINSLGLLPDKLKTELAIHVNLETLKRVTIFQECQPEFLHDLVLKMKAYIFTPGDLICRQGEVAREMFIIADGLVEIISESGVVLTKMETGDFFGEIGILNLDGGINRRTADVKSVGYSELFVLSREDVLEALKDHPEAERVIRDYGHRRLKEIKEHQQKMKYTAPDFQTKWSPTSPARYLRRCSGQQGGSFKSKKSPGLLVNISKRKSKRKKFVGAMKELAMKTTYKKDPPKSPLSADLVEDGQVDGWPVLATLAHGEVIAIKDNNLIKRKFSFPTIVEKAMEANKKGLLFCEKNKVFDSSTSVNNGVTMDLKECEILNNTDIHENEFVQKKSNKDSCDSEELNCDLSNNVNVDRCYSGPDGIAVNNNTKSANDGKQETILAYDDTEISSHAVCSCSDTSTKLNQTLEHVNSHLMSLTQLMKIQVKVLEEIRNSQFESQNQTVVSEGVQIQPVASEEVNRSSQQRCSPTDKVDSEIESPDTPIEHDNAERGETEETREDFQESESTEIDVSTSL</sequence>
<keyword evidence="2" id="KW-0813">Transport</keyword>
<organism evidence="12 13">
    <name type="scientific">Magallana gigas</name>
    <name type="common">Pacific oyster</name>
    <name type="synonym">Crassostrea gigas</name>
    <dbReference type="NCBI Taxonomy" id="29159"/>
    <lineage>
        <taxon>Eukaryota</taxon>
        <taxon>Metazoa</taxon>
        <taxon>Spiralia</taxon>
        <taxon>Lophotrochozoa</taxon>
        <taxon>Mollusca</taxon>
        <taxon>Bivalvia</taxon>
        <taxon>Autobranchia</taxon>
        <taxon>Pteriomorphia</taxon>
        <taxon>Ostreida</taxon>
        <taxon>Ostreoidea</taxon>
        <taxon>Ostreidae</taxon>
        <taxon>Magallana</taxon>
    </lineage>
</organism>
<evidence type="ECO:0000256" key="10">
    <source>
        <dbReference type="SAM" id="Phobius"/>
    </source>
</evidence>
<dbReference type="Pfam" id="PF00027">
    <property type="entry name" value="cNMP_binding"/>
    <property type="match status" value="1"/>
</dbReference>
<keyword evidence="4 10" id="KW-1133">Transmembrane helix</keyword>
<proteinExistence type="predicted"/>
<keyword evidence="3 10" id="KW-0812">Transmembrane</keyword>
<dbReference type="InterPro" id="IPR005821">
    <property type="entry name" value="Ion_trans_dom"/>
</dbReference>
<keyword evidence="5" id="KW-0406">Ion transport</keyword>
<dbReference type="EnsemblMetazoa" id="G20307.2">
    <property type="protein sequence ID" value="G20307.2:cds"/>
    <property type="gene ID" value="G20307"/>
</dbReference>
<evidence type="ECO:0000256" key="4">
    <source>
        <dbReference type="ARBA" id="ARBA00022989"/>
    </source>
</evidence>
<dbReference type="SMART" id="SM00100">
    <property type="entry name" value="cNMP"/>
    <property type="match status" value="1"/>
</dbReference>
<feature type="compositionally biased region" description="Basic and acidic residues" evidence="9">
    <location>
        <begin position="709"/>
        <end position="727"/>
    </location>
</feature>
<dbReference type="PROSITE" id="PS50042">
    <property type="entry name" value="CNMP_BINDING_3"/>
    <property type="match status" value="1"/>
</dbReference>
<dbReference type="Gene3D" id="1.10.287.70">
    <property type="match status" value="1"/>
</dbReference>
<dbReference type="InterPro" id="IPR018490">
    <property type="entry name" value="cNMP-bd_dom_sf"/>
</dbReference>
<dbReference type="InterPro" id="IPR000595">
    <property type="entry name" value="cNMP-bd_dom"/>
</dbReference>
<evidence type="ECO:0000259" key="11">
    <source>
        <dbReference type="PROSITE" id="PS50042"/>
    </source>
</evidence>
<dbReference type="Proteomes" id="UP000005408">
    <property type="component" value="Unassembled WGS sequence"/>
</dbReference>
<dbReference type="Gene3D" id="2.60.120.10">
    <property type="entry name" value="Jelly Rolls"/>
    <property type="match status" value="1"/>
</dbReference>
<keyword evidence="13" id="KW-1185">Reference proteome</keyword>
<evidence type="ECO:0000256" key="6">
    <source>
        <dbReference type="ARBA" id="ARBA00023136"/>
    </source>
</evidence>
<evidence type="ECO:0000256" key="1">
    <source>
        <dbReference type="ARBA" id="ARBA00004141"/>
    </source>
</evidence>
<evidence type="ECO:0000256" key="9">
    <source>
        <dbReference type="SAM" id="MobiDB-lite"/>
    </source>
</evidence>
<keyword evidence="7" id="KW-1071">Ligand-gated ion channel</keyword>
<dbReference type="Pfam" id="PF00520">
    <property type="entry name" value="Ion_trans"/>
    <property type="match status" value="1"/>
</dbReference>
<keyword evidence="8" id="KW-0407">Ion channel</keyword>
<feature type="region of interest" description="Disordered" evidence="9">
    <location>
        <begin position="681"/>
        <end position="741"/>
    </location>
</feature>
<feature type="domain" description="Cyclic nucleotide-binding" evidence="11">
    <location>
        <begin position="256"/>
        <end position="376"/>
    </location>
</feature>
<dbReference type="InterPro" id="IPR018488">
    <property type="entry name" value="cNMP-bd_CS"/>
</dbReference>
<dbReference type="GO" id="GO:0005221">
    <property type="term" value="F:intracellularly cyclic nucleotide-activated monoatomic cation channel activity"/>
    <property type="evidence" value="ECO:0007669"/>
    <property type="project" value="InterPro"/>
</dbReference>
<dbReference type="SUPFAM" id="SSF81324">
    <property type="entry name" value="Voltage-gated potassium channels"/>
    <property type="match status" value="1"/>
</dbReference>
<name>A0A8W8JN37_MAGGI</name>
<dbReference type="FunFam" id="1.10.287.630:FF:000001">
    <property type="entry name" value="Cyclic nucleotide-gated channel alpha 3"/>
    <property type="match status" value="1"/>
</dbReference>